<evidence type="ECO:0000256" key="4">
    <source>
        <dbReference type="SAM" id="Phobius"/>
    </source>
</evidence>
<proteinExistence type="predicted"/>
<dbReference type="KEGG" id="spar:SPRG_21036"/>
<evidence type="ECO:0000313" key="7">
    <source>
        <dbReference type="Proteomes" id="UP000030745"/>
    </source>
</evidence>
<evidence type="ECO:0000259" key="5">
    <source>
        <dbReference type="PROSITE" id="PS51778"/>
    </source>
</evidence>
<dbReference type="RefSeq" id="XP_012205934.1">
    <property type="nucleotide sequence ID" value="XM_012350544.1"/>
</dbReference>
<name>A0A067CA58_SAPPC</name>
<feature type="domain" description="VASt" evidence="5">
    <location>
        <begin position="555"/>
        <end position="721"/>
    </location>
</feature>
<evidence type="ECO:0000313" key="6">
    <source>
        <dbReference type="EMBL" id="KDO23436.1"/>
    </source>
</evidence>
<dbReference type="GO" id="GO:0016020">
    <property type="term" value="C:membrane"/>
    <property type="evidence" value="ECO:0007669"/>
    <property type="project" value="UniProtKB-SubCell"/>
</dbReference>
<dbReference type="VEuPathDB" id="FungiDB:SPRG_21036"/>
<feature type="region of interest" description="Disordered" evidence="3">
    <location>
        <begin position="89"/>
        <end position="121"/>
    </location>
</feature>
<dbReference type="OrthoDB" id="123915at2759"/>
<evidence type="ECO:0000256" key="1">
    <source>
        <dbReference type="ARBA" id="ARBA00004370"/>
    </source>
</evidence>
<dbReference type="InterPro" id="IPR044655">
    <property type="entry name" value="BAGP1-like"/>
</dbReference>
<dbReference type="InterPro" id="IPR031968">
    <property type="entry name" value="VASt"/>
</dbReference>
<dbReference type="PANTHER" id="PTHR47038:SF7">
    <property type="entry name" value="GRAM DOMAIN, PH-LIKE DOMAIN SUPERFAMILY, VAST DOMAIN-CONTAINING PROTEIN"/>
    <property type="match status" value="1"/>
</dbReference>
<reference evidence="6 7" key="1">
    <citation type="journal article" date="2013" name="PLoS Genet.">
        <title>Distinctive expansion of potential virulence genes in the genome of the oomycete fish pathogen Saprolegnia parasitica.</title>
        <authorList>
            <person name="Jiang R.H."/>
            <person name="de Bruijn I."/>
            <person name="Haas B.J."/>
            <person name="Belmonte R."/>
            <person name="Lobach L."/>
            <person name="Christie J."/>
            <person name="van den Ackerveken G."/>
            <person name="Bottin A."/>
            <person name="Bulone V."/>
            <person name="Diaz-Moreno S.M."/>
            <person name="Dumas B."/>
            <person name="Fan L."/>
            <person name="Gaulin E."/>
            <person name="Govers F."/>
            <person name="Grenville-Briggs L.J."/>
            <person name="Horner N.R."/>
            <person name="Levin J.Z."/>
            <person name="Mammella M."/>
            <person name="Meijer H.J."/>
            <person name="Morris P."/>
            <person name="Nusbaum C."/>
            <person name="Oome S."/>
            <person name="Phillips A.J."/>
            <person name="van Rooyen D."/>
            <person name="Rzeszutek E."/>
            <person name="Saraiva M."/>
            <person name="Secombes C.J."/>
            <person name="Seidl M.F."/>
            <person name="Snel B."/>
            <person name="Stassen J.H."/>
            <person name="Sykes S."/>
            <person name="Tripathy S."/>
            <person name="van den Berg H."/>
            <person name="Vega-Arreguin J.C."/>
            <person name="Wawra S."/>
            <person name="Young S.K."/>
            <person name="Zeng Q."/>
            <person name="Dieguez-Uribeondo J."/>
            <person name="Russ C."/>
            <person name="Tyler B.M."/>
            <person name="van West P."/>
        </authorList>
    </citation>
    <scope>NUCLEOTIDE SEQUENCE [LARGE SCALE GENOMIC DNA]</scope>
    <source>
        <strain evidence="6 7">CBS 223.65</strain>
    </source>
</reference>
<protein>
    <recommendedName>
        <fullName evidence="5">VASt domain-containing protein</fullName>
    </recommendedName>
</protein>
<organism evidence="6 7">
    <name type="scientific">Saprolegnia parasitica (strain CBS 223.65)</name>
    <dbReference type="NCBI Taxonomy" id="695850"/>
    <lineage>
        <taxon>Eukaryota</taxon>
        <taxon>Sar</taxon>
        <taxon>Stramenopiles</taxon>
        <taxon>Oomycota</taxon>
        <taxon>Saprolegniomycetes</taxon>
        <taxon>Saprolegniales</taxon>
        <taxon>Saprolegniaceae</taxon>
        <taxon>Saprolegnia</taxon>
    </lineage>
</organism>
<dbReference type="EMBL" id="KK583254">
    <property type="protein sequence ID" value="KDO23436.1"/>
    <property type="molecule type" value="Genomic_DNA"/>
</dbReference>
<dbReference type="PROSITE" id="PS51778">
    <property type="entry name" value="VAST"/>
    <property type="match status" value="1"/>
</dbReference>
<dbReference type="GeneID" id="24141956"/>
<dbReference type="PANTHER" id="PTHR47038">
    <property type="entry name" value="BAG-ASSOCIATED GRAM PROTEIN 1"/>
    <property type="match status" value="1"/>
</dbReference>
<dbReference type="AlphaFoldDB" id="A0A067CA58"/>
<evidence type="ECO:0000256" key="2">
    <source>
        <dbReference type="ARBA" id="ARBA00023136"/>
    </source>
</evidence>
<sequence length="754" mass="82949">MGRRAKDVGALSLGHSCGIAMGAVFGMFWMRVVLAFTYVETIFFMILPVSVSILVVAEQRSLGPIFDKLLFKIQSTVYVAIESSSMPRKTRATSTTTTLTEGSLAQHEASPGSSPAASPVHKPAMYRKSSAASNSSELISTAQSSLFAGVGIGLRDHTLGFNAVSGQSKPIYLQEVNSGFFVKSVDGRLKLTARPDDSCLFIWVRGKTHHWGLLSLSTQRFVGQNVVSMVVASAKKLQNWEAFRVLQNADVPPMAQDDAISCPIHLILCSARFGKGMWLSTRMKEGDRMLSLSKNYSSALCVRYASDLVAFKKDGVANGPRPSRSSSSSSSPARESFVAEAPTLPWLSATASFFQSTSFATILTQTLENVTMSSLTNLFVDAYDVMLPDACGSWSSHPSLGNVRLVSYPISPGSVDEYHACKFEHDELSFKIKVQLHGLALGDTFSLEIEYLLKSLGDKRVSLTCLKAVHWRKPTLFQRHIETASRAAVLGSAQQLAALLVARNHSSKVLWNLPTLLYSHVQQQFERNQVEHLNVLEPLSLPWKASTSFFEGEDATKTVYAVMWPLTPTTYFEWFVSDASAFFRKTHDESKHVNVDMSPWTYHPTLGHVRKQTFTMPVEGLAGHATTTVREYQWYEMNDAQLLRYGSKIYVGDLPDGHAFSVEVRYDVQLDVPTQTQCRVTSSVGIVWTHSSKFQAGVDAAVATAVPASMTTLLARIKANQHQVDDVREIQWLPSQDDLTAALVEAVVAALATE</sequence>
<dbReference type="Proteomes" id="UP000030745">
    <property type="component" value="Unassembled WGS sequence"/>
</dbReference>
<accession>A0A067CA58</accession>
<evidence type="ECO:0000256" key="3">
    <source>
        <dbReference type="SAM" id="MobiDB-lite"/>
    </source>
</evidence>
<keyword evidence="7" id="KW-1185">Reference proteome</keyword>
<feature type="transmembrane region" description="Helical" evidence="4">
    <location>
        <begin position="12"/>
        <end position="30"/>
    </location>
</feature>
<keyword evidence="4" id="KW-1133">Transmembrane helix</keyword>
<feature type="compositionally biased region" description="Low complexity" evidence="3">
    <location>
        <begin position="109"/>
        <end position="119"/>
    </location>
</feature>
<comment type="subcellular location">
    <subcellularLocation>
        <location evidence="1">Membrane</location>
    </subcellularLocation>
</comment>
<feature type="transmembrane region" description="Helical" evidence="4">
    <location>
        <begin position="36"/>
        <end position="57"/>
    </location>
</feature>
<keyword evidence="4" id="KW-0812">Transmembrane</keyword>
<dbReference type="Pfam" id="PF16016">
    <property type="entry name" value="VASt"/>
    <property type="match status" value="1"/>
</dbReference>
<keyword evidence="2 4" id="KW-0472">Membrane</keyword>
<gene>
    <name evidence="6" type="ORF">SPRG_21036</name>
</gene>
<dbReference type="OMA" id="DEYHACK"/>